<dbReference type="Proteomes" id="UP000010846">
    <property type="component" value="Chromosome"/>
</dbReference>
<feature type="transmembrane region" description="Helical" evidence="9">
    <location>
        <begin position="90"/>
        <end position="115"/>
    </location>
</feature>
<organism evidence="11 12">
    <name type="scientific">Halovivax ruber (strain DSM 18193 / JCM 13892 / XH-70)</name>
    <dbReference type="NCBI Taxonomy" id="797302"/>
    <lineage>
        <taxon>Archaea</taxon>
        <taxon>Methanobacteriati</taxon>
        <taxon>Methanobacteriota</taxon>
        <taxon>Stenosarchaea group</taxon>
        <taxon>Halobacteria</taxon>
        <taxon>Halobacteriales</taxon>
        <taxon>Natrialbaceae</taxon>
        <taxon>Halovivax</taxon>
    </lineage>
</organism>
<comment type="similarity">
    <text evidence="2">Belongs to the SLC41A transporter family.</text>
</comment>
<dbReference type="OrthoDB" id="203810at2157"/>
<evidence type="ECO:0000313" key="11">
    <source>
        <dbReference type="EMBL" id="AGB16068.1"/>
    </source>
</evidence>
<evidence type="ECO:0000256" key="5">
    <source>
        <dbReference type="ARBA" id="ARBA00022842"/>
    </source>
</evidence>
<evidence type="ECO:0000256" key="6">
    <source>
        <dbReference type="ARBA" id="ARBA00022989"/>
    </source>
</evidence>
<dbReference type="AlphaFoldDB" id="L0IB65"/>
<dbReference type="PANTHER" id="PTHR16228">
    <property type="entry name" value="DIVALENT CATION TRANSPORTER SOLUTE CARRIER FAMILY 41"/>
    <property type="match status" value="1"/>
</dbReference>
<feature type="transmembrane region" description="Helical" evidence="9">
    <location>
        <begin position="47"/>
        <end position="70"/>
    </location>
</feature>
<dbReference type="Gene3D" id="1.10.357.20">
    <property type="entry name" value="SLC41 divalent cation transporters, integral membrane domain"/>
    <property type="match status" value="1"/>
</dbReference>
<protein>
    <submittedName>
        <fullName evidence="11">Cation transporter</fullName>
    </submittedName>
</protein>
<dbReference type="InterPro" id="IPR006667">
    <property type="entry name" value="SLC41_membr_dom"/>
</dbReference>
<evidence type="ECO:0000256" key="3">
    <source>
        <dbReference type="ARBA" id="ARBA00022448"/>
    </source>
</evidence>
<evidence type="ECO:0000256" key="1">
    <source>
        <dbReference type="ARBA" id="ARBA00004141"/>
    </source>
</evidence>
<gene>
    <name evidence="11" type="ordered locus">Halru_1458</name>
</gene>
<evidence type="ECO:0000256" key="4">
    <source>
        <dbReference type="ARBA" id="ARBA00022692"/>
    </source>
</evidence>
<dbReference type="KEGG" id="hru:Halru_1458"/>
<dbReference type="SUPFAM" id="SSF161093">
    <property type="entry name" value="MgtE membrane domain-like"/>
    <property type="match status" value="1"/>
</dbReference>
<keyword evidence="8 9" id="KW-0472">Membrane</keyword>
<dbReference type="STRING" id="797302.Halru_1458"/>
<keyword evidence="3" id="KW-0813">Transport</keyword>
<feature type="transmembrane region" description="Helical" evidence="9">
    <location>
        <begin position="168"/>
        <end position="189"/>
    </location>
</feature>
<name>L0IB65_HALRX</name>
<dbReference type="PANTHER" id="PTHR16228:SF7">
    <property type="entry name" value="SLC41A_MGTE INTEGRAL MEMBRANE DOMAIN-CONTAINING PROTEIN"/>
    <property type="match status" value="1"/>
</dbReference>
<comment type="subcellular location">
    <subcellularLocation>
        <location evidence="1">Membrane</location>
        <topology evidence="1">Multi-pass membrane protein</topology>
    </subcellularLocation>
</comment>
<dbReference type="eggNOG" id="arCOG00624">
    <property type="taxonomic scope" value="Archaea"/>
</dbReference>
<evidence type="ECO:0000256" key="8">
    <source>
        <dbReference type="ARBA" id="ARBA00023136"/>
    </source>
</evidence>
<feature type="domain" description="SLC41A/MgtE integral membrane" evidence="10">
    <location>
        <begin position="54"/>
        <end position="183"/>
    </location>
</feature>
<evidence type="ECO:0000256" key="9">
    <source>
        <dbReference type="SAM" id="Phobius"/>
    </source>
</evidence>
<dbReference type="GeneID" id="14376246"/>
<sequence>MGSDGGLDTWSTRSIVRTMFPLLVVLSAIVLWAGLTLEEAEELLAEYGLLAVMVPTIIGTGGNLGAILSSRLTTRFHLGMTDLDVRDPDLWANVVAIVALALTIFTLLGVGAFLVGLVIGSTLSLPVLLAISIGSGTAIAILVVVFSFAATYGSYRLGVDPDDTTIPIITSLIDVFGVVIFLAVASLVVGL</sequence>
<dbReference type="EMBL" id="CP003050">
    <property type="protein sequence ID" value="AGB16068.1"/>
    <property type="molecule type" value="Genomic_DNA"/>
</dbReference>
<dbReference type="InterPro" id="IPR045349">
    <property type="entry name" value="SLC41A1-3"/>
</dbReference>
<keyword evidence="6 9" id="KW-1133">Transmembrane helix</keyword>
<dbReference type="InterPro" id="IPR036739">
    <property type="entry name" value="SLC41_membr_dom_sf"/>
</dbReference>
<dbReference type="Pfam" id="PF01769">
    <property type="entry name" value="MgtE"/>
    <property type="match status" value="1"/>
</dbReference>
<evidence type="ECO:0000259" key="10">
    <source>
        <dbReference type="Pfam" id="PF01769"/>
    </source>
</evidence>
<keyword evidence="7" id="KW-0406">Ion transport</keyword>
<proteinExistence type="inferred from homology"/>
<accession>L0IB65</accession>
<evidence type="ECO:0000313" key="12">
    <source>
        <dbReference type="Proteomes" id="UP000010846"/>
    </source>
</evidence>
<dbReference type="GO" id="GO:0008324">
    <property type="term" value="F:monoatomic cation transmembrane transporter activity"/>
    <property type="evidence" value="ECO:0007669"/>
    <property type="project" value="InterPro"/>
</dbReference>
<reference evidence="11" key="1">
    <citation type="submission" date="2011-09" db="EMBL/GenBank/DDBJ databases">
        <title>Complete sequence of Halovivax ruber XH-70.</title>
        <authorList>
            <consortium name="US DOE Joint Genome Institute"/>
            <person name="Lucas S."/>
            <person name="Han J."/>
            <person name="Lapidus A."/>
            <person name="Cheng J.-F."/>
            <person name="Goodwin L."/>
            <person name="Pitluck S."/>
            <person name="Peters L."/>
            <person name="Mikhailova N."/>
            <person name="Davenport K."/>
            <person name="Detter J.C."/>
            <person name="Han C."/>
            <person name="Tapia R."/>
            <person name="Land M."/>
            <person name="Hauser L."/>
            <person name="Kyrpides N."/>
            <person name="Ivanova N."/>
            <person name="Pagani I."/>
            <person name="Sproer C."/>
            <person name="Anderson I."/>
            <person name="Woyke T."/>
        </authorList>
    </citation>
    <scope>NUCLEOTIDE SEQUENCE</scope>
    <source>
        <strain evidence="11">XH-70</strain>
    </source>
</reference>
<evidence type="ECO:0000256" key="2">
    <source>
        <dbReference type="ARBA" id="ARBA00009749"/>
    </source>
</evidence>
<evidence type="ECO:0000256" key="7">
    <source>
        <dbReference type="ARBA" id="ARBA00023065"/>
    </source>
</evidence>
<feature type="transmembrane region" description="Helical" evidence="9">
    <location>
        <begin position="15"/>
        <end position="35"/>
    </location>
</feature>
<dbReference type="HOGENOM" id="CLU_111003_0_0_2"/>
<keyword evidence="5" id="KW-0460">Magnesium</keyword>
<keyword evidence="12" id="KW-1185">Reference proteome</keyword>
<dbReference type="GO" id="GO:0016020">
    <property type="term" value="C:membrane"/>
    <property type="evidence" value="ECO:0007669"/>
    <property type="project" value="UniProtKB-SubCell"/>
</dbReference>
<feature type="transmembrane region" description="Helical" evidence="9">
    <location>
        <begin position="127"/>
        <end position="148"/>
    </location>
</feature>
<keyword evidence="4 9" id="KW-0812">Transmembrane</keyword>
<dbReference type="RefSeq" id="WP_015300714.1">
    <property type="nucleotide sequence ID" value="NC_019964.1"/>
</dbReference>